<evidence type="ECO:0000256" key="4">
    <source>
        <dbReference type="ARBA" id="ARBA00022692"/>
    </source>
</evidence>
<evidence type="ECO:0000259" key="8">
    <source>
        <dbReference type="Pfam" id="PF04039"/>
    </source>
</evidence>
<keyword evidence="6 7" id="KW-0472">Membrane</keyword>
<dbReference type="AlphaFoldDB" id="A0A2N6VJS7"/>
<dbReference type="PANTHER" id="PTHR33932:SF4">
    <property type="entry name" value="NA(+)_H(+) ANTIPORTER SUBUNIT B"/>
    <property type="match status" value="1"/>
</dbReference>
<evidence type="ECO:0000313" key="10">
    <source>
        <dbReference type="Proteomes" id="UP000235598"/>
    </source>
</evidence>
<feature type="domain" description="Na+/H+ antiporter MnhB subunit-related protein" evidence="8">
    <location>
        <begin position="32"/>
        <end position="112"/>
    </location>
</feature>
<dbReference type="GO" id="GO:0005886">
    <property type="term" value="C:plasma membrane"/>
    <property type="evidence" value="ECO:0007669"/>
    <property type="project" value="UniProtKB-SubCell"/>
</dbReference>
<feature type="transmembrane region" description="Helical" evidence="7">
    <location>
        <begin position="80"/>
        <end position="103"/>
    </location>
</feature>
<feature type="non-terminal residue" evidence="9">
    <location>
        <position position="1"/>
    </location>
</feature>
<dbReference type="Proteomes" id="UP000235598">
    <property type="component" value="Unassembled WGS sequence"/>
</dbReference>
<feature type="transmembrane region" description="Helical" evidence="7">
    <location>
        <begin position="49"/>
        <end position="68"/>
    </location>
</feature>
<dbReference type="EMBL" id="PNHK01000179">
    <property type="protein sequence ID" value="PMD04298.1"/>
    <property type="molecule type" value="Genomic_DNA"/>
</dbReference>
<dbReference type="InterPro" id="IPR050622">
    <property type="entry name" value="CPA3_antiporter_subunitB"/>
</dbReference>
<comment type="subcellular location">
    <subcellularLocation>
        <location evidence="1">Cell membrane</location>
        <topology evidence="1">Multi-pass membrane protein</topology>
    </subcellularLocation>
</comment>
<name>A0A2N6VJS7_9MICO</name>
<sequence length="113" mass="11193">STTGAPRCSACSQAQTATRGASAASCGASTRPVMVFSVYLLFAGHNLPGGGFAAGLVAGLAFIMRYLAGGRWELAEAAPINAGLLLGLGMTMAALTAVGGLLWGDAVLSSVFV</sequence>
<organism evidence="9 10">
    <name type="scientific">Brevibacterium paucivorans</name>
    <dbReference type="NCBI Taxonomy" id="170994"/>
    <lineage>
        <taxon>Bacteria</taxon>
        <taxon>Bacillati</taxon>
        <taxon>Actinomycetota</taxon>
        <taxon>Actinomycetes</taxon>
        <taxon>Micrococcales</taxon>
        <taxon>Brevibacteriaceae</taxon>
        <taxon>Brevibacterium</taxon>
    </lineage>
</organism>
<keyword evidence="5 7" id="KW-1133">Transmembrane helix</keyword>
<keyword evidence="4 7" id="KW-0812">Transmembrane</keyword>
<reference evidence="9 10" key="1">
    <citation type="submission" date="2017-09" db="EMBL/GenBank/DDBJ databases">
        <title>Bacterial strain isolated from the female urinary microbiota.</title>
        <authorList>
            <person name="Thomas-White K."/>
            <person name="Kumar N."/>
            <person name="Forster S."/>
            <person name="Putonti C."/>
            <person name="Lawley T."/>
            <person name="Wolfe A.J."/>
        </authorList>
    </citation>
    <scope>NUCLEOTIDE SEQUENCE [LARGE SCALE GENOMIC DNA]</scope>
    <source>
        <strain evidence="9 10">UMB1301</strain>
    </source>
</reference>
<comment type="caution">
    <text evidence="9">The sequence shown here is derived from an EMBL/GenBank/DDBJ whole genome shotgun (WGS) entry which is preliminary data.</text>
</comment>
<gene>
    <name evidence="9" type="ORF">CJ199_12885</name>
</gene>
<accession>A0A2N6VJS7</accession>
<evidence type="ECO:0000256" key="3">
    <source>
        <dbReference type="ARBA" id="ARBA00022475"/>
    </source>
</evidence>
<dbReference type="OrthoDB" id="3436314at2"/>
<evidence type="ECO:0000313" key="9">
    <source>
        <dbReference type="EMBL" id="PMD04298.1"/>
    </source>
</evidence>
<dbReference type="InterPro" id="IPR007182">
    <property type="entry name" value="MnhB"/>
</dbReference>
<protein>
    <recommendedName>
        <fullName evidence="8">Na+/H+ antiporter MnhB subunit-related protein domain-containing protein</fullName>
    </recommendedName>
</protein>
<proteinExistence type="inferred from homology"/>
<evidence type="ECO:0000256" key="2">
    <source>
        <dbReference type="ARBA" id="ARBA00009425"/>
    </source>
</evidence>
<dbReference type="PANTHER" id="PTHR33932">
    <property type="entry name" value="NA(+)/H(+) ANTIPORTER SUBUNIT B"/>
    <property type="match status" value="1"/>
</dbReference>
<feature type="non-terminal residue" evidence="9">
    <location>
        <position position="113"/>
    </location>
</feature>
<evidence type="ECO:0000256" key="5">
    <source>
        <dbReference type="ARBA" id="ARBA00022989"/>
    </source>
</evidence>
<dbReference type="Pfam" id="PF04039">
    <property type="entry name" value="MnhB"/>
    <property type="match status" value="1"/>
</dbReference>
<comment type="similarity">
    <text evidence="2">Belongs to the CPA3 antiporters (TC 2.A.63) subunit B family.</text>
</comment>
<evidence type="ECO:0000256" key="1">
    <source>
        <dbReference type="ARBA" id="ARBA00004651"/>
    </source>
</evidence>
<keyword evidence="3" id="KW-1003">Cell membrane</keyword>
<evidence type="ECO:0000256" key="7">
    <source>
        <dbReference type="SAM" id="Phobius"/>
    </source>
</evidence>
<evidence type="ECO:0000256" key="6">
    <source>
        <dbReference type="ARBA" id="ARBA00023136"/>
    </source>
</evidence>